<name>A0A4Y8WE32_9VIBR</name>
<dbReference type="Pfam" id="PF00691">
    <property type="entry name" value="OmpA"/>
    <property type="match status" value="1"/>
</dbReference>
<dbReference type="Gene3D" id="3.30.1330.60">
    <property type="entry name" value="OmpA-like domain"/>
    <property type="match status" value="1"/>
</dbReference>
<dbReference type="GO" id="GO:0009279">
    <property type="term" value="C:cell outer membrane"/>
    <property type="evidence" value="ECO:0007669"/>
    <property type="project" value="UniProtKB-SubCell"/>
</dbReference>
<sequence length="215" mass="24143">MMNSKLKLCLLAVLPMSQFVAAETVDSDINEALYYYCQQGSNEYEERVMVGRGQQVMYHQGAFLQISTDKGNKEQLDSVRQSLQQVGVEASCAEYLLSHATLAPNEQWQPQLKAQVLFDFDKSDLNAQSRYLLSQVKARIDASESELTVVGNTDSLGSEQYNLVLGLKRSEAVTSYLNTNIKAVTDGEQHPIKSNDSEYGRHLNRRVEVELKPQS</sequence>
<dbReference type="RefSeq" id="WP_134836072.1">
    <property type="nucleotide sequence ID" value="NZ_SATR01000021.1"/>
</dbReference>
<dbReference type="PANTHER" id="PTHR30329">
    <property type="entry name" value="STATOR ELEMENT OF FLAGELLAR MOTOR COMPLEX"/>
    <property type="match status" value="1"/>
</dbReference>
<feature type="chain" id="PRO_5021316991" evidence="5">
    <location>
        <begin position="22"/>
        <end position="215"/>
    </location>
</feature>
<organism evidence="7 8">
    <name type="scientific">Vibrio ouci</name>
    <dbReference type="NCBI Taxonomy" id="2499078"/>
    <lineage>
        <taxon>Bacteria</taxon>
        <taxon>Pseudomonadati</taxon>
        <taxon>Pseudomonadota</taxon>
        <taxon>Gammaproteobacteria</taxon>
        <taxon>Vibrionales</taxon>
        <taxon>Vibrionaceae</taxon>
        <taxon>Vibrio</taxon>
    </lineage>
</organism>
<dbReference type="EMBL" id="SATR01000021">
    <property type="protein sequence ID" value="TFH90893.1"/>
    <property type="molecule type" value="Genomic_DNA"/>
</dbReference>
<keyword evidence="8" id="KW-1185">Reference proteome</keyword>
<evidence type="ECO:0000313" key="7">
    <source>
        <dbReference type="EMBL" id="TFH90893.1"/>
    </source>
</evidence>
<protein>
    <submittedName>
        <fullName evidence="7">OmpA family protein</fullName>
    </submittedName>
</protein>
<dbReference type="AlphaFoldDB" id="A0A4Y8WE32"/>
<evidence type="ECO:0000256" key="5">
    <source>
        <dbReference type="SAM" id="SignalP"/>
    </source>
</evidence>
<keyword evidence="3" id="KW-0998">Cell outer membrane</keyword>
<evidence type="ECO:0000256" key="1">
    <source>
        <dbReference type="ARBA" id="ARBA00004442"/>
    </source>
</evidence>
<proteinExistence type="predicted"/>
<dbReference type="InterPro" id="IPR036737">
    <property type="entry name" value="OmpA-like_sf"/>
</dbReference>
<feature type="domain" description="OmpA-like" evidence="6">
    <location>
        <begin position="105"/>
        <end position="215"/>
    </location>
</feature>
<dbReference type="Proteomes" id="UP000297753">
    <property type="component" value="Unassembled WGS sequence"/>
</dbReference>
<dbReference type="InterPro" id="IPR006665">
    <property type="entry name" value="OmpA-like"/>
</dbReference>
<comment type="subcellular location">
    <subcellularLocation>
        <location evidence="1">Cell outer membrane</location>
    </subcellularLocation>
</comment>
<keyword evidence="2 4" id="KW-0472">Membrane</keyword>
<dbReference type="SUPFAM" id="SSF103088">
    <property type="entry name" value="OmpA-like"/>
    <property type="match status" value="1"/>
</dbReference>
<dbReference type="PRINTS" id="PR01021">
    <property type="entry name" value="OMPADOMAIN"/>
</dbReference>
<evidence type="ECO:0000256" key="3">
    <source>
        <dbReference type="ARBA" id="ARBA00023237"/>
    </source>
</evidence>
<dbReference type="PROSITE" id="PS51123">
    <property type="entry name" value="OMPA_2"/>
    <property type="match status" value="1"/>
</dbReference>
<reference evidence="7 8" key="1">
    <citation type="submission" date="2019-01" db="EMBL/GenBank/DDBJ databases">
        <title>Vibrio BEI176 sp. nov, a marine bacterium isolated from China: eastern marignal seas.</title>
        <authorList>
            <person name="Li B."/>
        </authorList>
    </citation>
    <scope>NUCLEOTIDE SEQUENCE [LARGE SCALE GENOMIC DNA]</scope>
    <source>
        <strain evidence="7 8">BEI176</strain>
    </source>
</reference>
<evidence type="ECO:0000256" key="4">
    <source>
        <dbReference type="PROSITE-ProRule" id="PRU00473"/>
    </source>
</evidence>
<comment type="caution">
    <text evidence="7">The sequence shown here is derived from an EMBL/GenBank/DDBJ whole genome shotgun (WGS) entry which is preliminary data.</text>
</comment>
<dbReference type="PANTHER" id="PTHR30329:SF21">
    <property type="entry name" value="LIPOPROTEIN YIAD-RELATED"/>
    <property type="match status" value="1"/>
</dbReference>
<keyword evidence="5" id="KW-0732">Signal</keyword>
<evidence type="ECO:0000256" key="2">
    <source>
        <dbReference type="ARBA" id="ARBA00023136"/>
    </source>
</evidence>
<dbReference type="CDD" id="cd07185">
    <property type="entry name" value="OmpA_C-like"/>
    <property type="match status" value="1"/>
</dbReference>
<accession>A0A4Y8WE32</accession>
<dbReference type="InterPro" id="IPR050330">
    <property type="entry name" value="Bact_OuterMem_StrucFunc"/>
</dbReference>
<feature type="signal peptide" evidence="5">
    <location>
        <begin position="1"/>
        <end position="21"/>
    </location>
</feature>
<evidence type="ECO:0000259" key="6">
    <source>
        <dbReference type="PROSITE" id="PS51123"/>
    </source>
</evidence>
<dbReference type="InterPro" id="IPR006664">
    <property type="entry name" value="OMP_bac"/>
</dbReference>
<evidence type="ECO:0000313" key="8">
    <source>
        <dbReference type="Proteomes" id="UP000297753"/>
    </source>
</evidence>
<gene>
    <name evidence="7" type="ORF">ELS82_14285</name>
</gene>
<dbReference type="OrthoDB" id="9792521at2"/>